<dbReference type="OrthoDB" id="1932220at2759"/>
<keyword evidence="2" id="KW-0808">Transferase</keyword>
<dbReference type="KEGG" id="nta:107826246"/>
<dbReference type="PaxDb" id="4097-A0A1S4D5P1"/>
<dbReference type="RefSeq" id="XP_016508696.1">
    <property type="nucleotide sequence ID" value="XM_016653210.1"/>
</dbReference>
<dbReference type="GO" id="GO:0016746">
    <property type="term" value="F:acyltransferase activity"/>
    <property type="evidence" value="ECO:0007669"/>
    <property type="project" value="UniProtKB-KW"/>
</dbReference>
<name>A0A1S4D5P1_TOBAC</name>
<dbReference type="Pfam" id="PF02458">
    <property type="entry name" value="Transferase"/>
    <property type="match status" value="1"/>
</dbReference>
<dbReference type="OMA" id="CKEAIYP"/>
<dbReference type="SMR" id="A0A1S4D5P1"/>
<reference evidence="4" key="1">
    <citation type="submission" date="2025-08" db="UniProtKB">
        <authorList>
            <consortium name="RefSeq"/>
        </authorList>
    </citation>
    <scope>IDENTIFICATION</scope>
</reference>
<dbReference type="InterPro" id="IPR023213">
    <property type="entry name" value="CAT-like_dom_sf"/>
</dbReference>
<dbReference type="Gene3D" id="3.30.559.10">
    <property type="entry name" value="Chloramphenicol acetyltransferase-like domain"/>
    <property type="match status" value="2"/>
</dbReference>
<dbReference type="PANTHER" id="PTHR31623">
    <property type="entry name" value="F21J9.9"/>
    <property type="match status" value="1"/>
</dbReference>
<dbReference type="AlphaFoldDB" id="A0A1S4D5P1"/>
<proteinExistence type="inferred from homology"/>
<evidence type="ECO:0000256" key="3">
    <source>
        <dbReference type="ARBA" id="ARBA00023315"/>
    </source>
</evidence>
<organism evidence="4">
    <name type="scientific">Nicotiana tabacum</name>
    <name type="common">Common tobacco</name>
    <dbReference type="NCBI Taxonomy" id="4097"/>
    <lineage>
        <taxon>Eukaryota</taxon>
        <taxon>Viridiplantae</taxon>
        <taxon>Streptophyta</taxon>
        <taxon>Embryophyta</taxon>
        <taxon>Tracheophyta</taxon>
        <taxon>Spermatophyta</taxon>
        <taxon>Magnoliopsida</taxon>
        <taxon>eudicotyledons</taxon>
        <taxon>Gunneridae</taxon>
        <taxon>Pentapetalae</taxon>
        <taxon>asterids</taxon>
        <taxon>lamiids</taxon>
        <taxon>Solanales</taxon>
        <taxon>Solanaceae</taxon>
        <taxon>Nicotianoideae</taxon>
        <taxon>Nicotianeae</taxon>
        <taxon>Nicotiana</taxon>
    </lineage>
</organism>
<gene>
    <name evidence="4" type="primary">LOC107826246</name>
</gene>
<dbReference type="STRING" id="4097.A0A1S4D5P1"/>
<dbReference type="PANTHER" id="PTHR31623:SF105">
    <property type="entry name" value="VINORINE SYNTHASE-LIKE"/>
    <property type="match status" value="1"/>
</dbReference>
<evidence type="ECO:0000256" key="2">
    <source>
        <dbReference type="ARBA" id="ARBA00022679"/>
    </source>
</evidence>
<evidence type="ECO:0000313" key="4">
    <source>
        <dbReference type="RefSeq" id="XP_016508696.1"/>
    </source>
</evidence>
<accession>A0A1S4D5P1</accession>
<keyword evidence="3" id="KW-0012">Acyltransferase</keyword>
<evidence type="ECO:0000256" key="1">
    <source>
        <dbReference type="ARBA" id="ARBA00009861"/>
    </source>
</evidence>
<comment type="similarity">
    <text evidence="1">Belongs to the plant acyltransferase family.</text>
</comment>
<sequence length="445" mass="50411">MNIKVKLISTEMIQPSSPTPNHLKNFNLCLLDQLIPAPYAPILLFYPNLGDIKVHEKSALLKKSLVDTLYRFYPLAGRFKDELSIDCNDQGVNYVTTNVNCHLIEFLNEPNLESISQFLPCQPPFKVLAAGDYVTNIQINVFKCGGIAIGLCIAHKILDGVGLSTFLKYWAGLACSSNDVQYPNLMANYFFPAEDLWLRDTSMTMWSSMFKKGNFVTRRFVFNASAINNLKTMSTSSHIKHPTKVEVVSSFIWKCSIAASKQKNCSNKRHSNSILTHIVNLRKRAAPSLPENILGNLLWLSSAKNTAKHEMELPDLVNQVRKSISRIDDRYIKRMRSDEGFNLMRKSLKEIGEFCSKGADHYGFTSWCKFGFYDIDFGFGKPIWISSISSRCLFFMNLIILMETKCVDGIEAWVTLDEEEMNMIVGNQELLVFASIDPSPLTIFP</sequence>
<protein>
    <submittedName>
        <fullName evidence="4">Vinorine synthase-like</fullName>
    </submittedName>
</protein>